<evidence type="ECO:0000313" key="10">
    <source>
        <dbReference type="Proteomes" id="UP000184394"/>
    </source>
</evidence>
<keyword evidence="3 7" id="KW-1003">Cell membrane</keyword>
<protein>
    <submittedName>
        <fullName evidence="9">Alginate O-acetyltransferase complex protein AlgI</fullName>
    </submittedName>
</protein>
<comment type="subcellular location">
    <subcellularLocation>
        <location evidence="1">Cell membrane</location>
        <topology evidence="1">Multi-pass membrane protein</topology>
    </subcellularLocation>
</comment>
<dbReference type="Proteomes" id="UP000184394">
    <property type="component" value="Unassembled WGS sequence"/>
</dbReference>
<feature type="transmembrane region" description="Helical" evidence="8">
    <location>
        <begin position="144"/>
        <end position="164"/>
    </location>
</feature>
<dbReference type="OrthoDB" id="9805788at2"/>
<feature type="transmembrane region" description="Helical" evidence="8">
    <location>
        <begin position="111"/>
        <end position="132"/>
    </location>
</feature>
<evidence type="ECO:0000256" key="8">
    <source>
        <dbReference type="SAM" id="Phobius"/>
    </source>
</evidence>
<evidence type="ECO:0000256" key="7">
    <source>
        <dbReference type="PIRNR" id="PIRNR016636"/>
    </source>
</evidence>
<dbReference type="PANTHER" id="PTHR13285">
    <property type="entry name" value="ACYLTRANSFERASE"/>
    <property type="match status" value="1"/>
</dbReference>
<feature type="transmembrane region" description="Helical" evidence="8">
    <location>
        <begin position="427"/>
        <end position="449"/>
    </location>
</feature>
<name>A0A1M7HUU3_RUMFL</name>
<comment type="similarity">
    <text evidence="2 7">Belongs to the membrane-bound acyltransferase family.</text>
</comment>
<keyword evidence="4 8" id="KW-0812">Transmembrane</keyword>
<keyword evidence="7" id="KW-0012">Acyltransferase</keyword>
<evidence type="ECO:0000256" key="6">
    <source>
        <dbReference type="ARBA" id="ARBA00023136"/>
    </source>
</evidence>
<evidence type="ECO:0000256" key="4">
    <source>
        <dbReference type="ARBA" id="ARBA00022692"/>
    </source>
</evidence>
<keyword evidence="7 9" id="KW-0808">Transferase</keyword>
<proteinExistence type="inferred from homology"/>
<feature type="transmembrane region" description="Helical" evidence="8">
    <location>
        <begin position="320"/>
        <end position="338"/>
    </location>
</feature>
<dbReference type="PIRSF" id="PIRSF016636">
    <property type="entry name" value="AlgI_DltB"/>
    <property type="match status" value="1"/>
</dbReference>
<evidence type="ECO:0000256" key="5">
    <source>
        <dbReference type="ARBA" id="ARBA00022989"/>
    </source>
</evidence>
<evidence type="ECO:0000256" key="3">
    <source>
        <dbReference type="ARBA" id="ARBA00022475"/>
    </source>
</evidence>
<dbReference type="InterPro" id="IPR051085">
    <property type="entry name" value="MB_O-acyltransferase"/>
</dbReference>
<feature type="transmembrane region" description="Helical" evidence="8">
    <location>
        <begin position="7"/>
        <end position="24"/>
    </location>
</feature>
<gene>
    <name evidence="9" type="ORF">SAMN04487860_103112</name>
</gene>
<dbReference type="EMBL" id="FRCT01000003">
    <property type="protein sequence ID" value="SHM32286.1"/>
    <property type="molecule type" value="Genomic_DNA"/>
</dbReference>
<dbReference type="Pfam" id="PF03062">
    <property type="entry name" value="MBOAT"/>
    <property type="match status" value="1"/>
</dbReference>
<evidence type="ECO:0000313" key="9">
    <source>
        <dbReference type="EMBL" id="SHM32286.1"/>
    </source>
</evidence>
<feature type="transmembrane region" description="Helical" evidence="8">
    <location>
        <begin position="215"/>
        <end position="235"/>
    </location>
</feature>
<dbReference type="InterPro" id="IPR024194">
    <property type="entry name" value="Ac/AlaTfrase_AlgI/DltB"/>
</dbReference>
<dbReference type="GO" id="GO:0016746">
    <property type="term" value="F:acyltransferase activity"/>
    <property type="evidence" value="ECO:0007669"/>
    <property type="project" value="UniProtKB-KW"/>
</dbReference>
<evidence type="ECO:0000256" key="2">
    <source>
        <dbReference type="ARBA" id="ARBA00010323"/>
    </source>
</evidence>
<dbReference type="GO" id="GO:0005886">
    <property type="term" value="C:plasma membrane"/>
    <property type="evidence" value="ECO:0007669"/>
    <property type="project" value="UniProtKB-SubCell"/>
</dbReference>
<dbReference type="InterPro" id="IPR004299">
    <property type="entry name" value="MBOAT_fam"/>
</dbReference>
<dbReference type="PANTHER" id="PTHR13285:SF18">
    <property type="entry name" value="PROTEIN-CYSTEINE N-PALMITOYLTRANSFERASE RASP"/>
    <property type="match status" value="1"/>
</dbReference>
<evidence type="ECO:0000256" key="1">
    <source>
        <dbReference type="ARBA" id="ARBA00004651"/>
    </source>
</evidence>
<feature type="transmembrane region" description="Helical" evidence="8">
    <location>
        <begin position="36"/>
        <end position="61"/>
    </location>
</feature>
<feature type="transmembrane region" description="Helical" evidence="8">
    <location>
        <begin position="395"/>
        <end position="415"/>
    </location>
</feature>
<accession>A0A1M7HUU3</accession>
<feature type="transmembrane region" description="Helical" evidence="8">
    <location>
        <begin position="73"/>
        <end position="91"/>
    </location>
</feature>
<keyword evidence="5 8" id="KW-1133">Transmembrane helix</keyword>
<dbReference type="RefSeq" id="WP_072949201.1">
    <property type="nucleotide sequence ID" value="NZ_FRCT01000003.1"/>
</dbReference>
<reference evidence="9 10" key="1">
    <citation type="submission" date="2016-11" db="EMBL/GenBank/DDBJ databases">
        <authorList>
            <person name="Jaros S."/>
            <person name="Januszkiewicz K."/>
            <person name="Wedrychowicz H."/>
        </authorList>
    </citation>
    <scope>NUCLEOTIDE SEQUENCE [LARGE SCALE GENOMIC DNA]</scope>
    <source>
        <strain evidence="9 10">Y1</strain>
    </source>
</reference>
<dbReference type="AlphaFoldDB" id="A0A1M7HUU3"/>
<feature type="transmembrane region" description="Helical" evidence="8">
    <location>
        <begin position="297"/>
        <end position="314"/>
    </location>
</feature>
<sequence>MVYSSLMFIYAFLPAALLLFYLTPKRFREEVLLIESMAFCFLISLYFLFFMAAYSFVNYLVGHIIGKLRKNEKLAAVPLTLGIIFDLIMIFGFRTKYFAWLHDMLHAPEGFYPVGISFFTLAAIGTLIDIYKGRVKADKSIVRYFLYIMFFPRLIMGPLLRYGVFTKALDSRRESLTNIGIGMSLFIKGLAKKVIAADNLYMLYSAVRSSDVDSLSAATAWIGITAYVFCLYFTLSGFADMGTGIAYCFGLKFPQSFNYPLLSSRIKYFAARWQSQVVQWIRRYITKPLYGVCTKKWIREIVFVGGWTLFGFWYTVTPNGAIWGLLMGIALIIENHILQRKTMDFTGIIYTFLVVIFCAVFLSGDSLGFSVQYLFAMIGGNGVIADEQFFYLVKSYIVLILITLYASTSLFRNMIVRSGKGNIRNTVAVVSTFAALAALIICTALISYSGSSEMLLINL</sequence>
<feature type="transmembrane region" description="Helical" evidence="8">
    <location>
        <begin position="350"/>
        <end position="375"/>
    </location>
</feature>
<keyword evidence="6 7" id="KW-0472">Membrane</keyword>
<organism evidence="9 10">
    <name type="scientific">Ruminococcus flavefaciens</name>
    <dbReference type="NCBI Taxonomy" id="1265"/>
    <lineage>
        <taxon>Bacteria</taxon>
        <taxon>Bacillati</taxon>
        <taxon>Bacillota</taxon>
        <taxon>Clostridia</taxon>
        <taxon>Eubacteriales</taxon>
        <taxon>Oscillospiraceae</taxon>
        <taxon>Ruminococcus</taxon>
    </lineage>
</organism>